<feature type="coiled-coil region" evidence="1">
    <location>
        <begin position="261"/>
        <end position="327"/>
    </location>
</feature>
<gene>
    <name evidence="3" type="ORF">K2173_017016</name>
</gene>
<evidence type="ECO:0000256" key="1">
    <source>
        <dbReference type="SAM" id="Coils"/>
    </source>
</evidence>
<sequence length="412" mass="45706">MFSNQNQNSGLTSFPSATSNISGISQPMSNNSQGGVSMGQPAPSMIQGNLSGTQVVQSGISMNQCVVNGLGQSGVSSGTGTGTMIPTPGMSQQVQSGIQSLGVSNSTVNMPLSQQTSGTLQTVQRKYIKVWEGDLCGQRHGQPVFITGLEGYRSPSASETLAENWPNTMQIVRLISQDHMNNKQYAGKAVPLVFRAMNQHGFLGYLQEKKLCAVIQLPSQTLLLSVLDKTCRLIAMLLPEDMVVFKPKISGQLQQQQQLPQLQQQQQLLQLQQQLQFLQLQQQQPLRQLHQQRLPQLQQQQQLSQLQQQQQQQLPQLQQQQQQLQQLQQQQQLPQMQQQQLSQMQQQQQLPQMQQQQLPQMQQQQLAPQQQMVGTGMGQAYVQGPGRSQLVSQGQGDLVLFPASCFVFKGLV</sequence>
<keyword evidence="4" id="KW-1185">Reference proteome</keyword>
<evidence type="ECO:0008006" key="5">
    <source>
        <dbReference type="Google" id="ProtNLM"/>
    </source>
</evidence>
<accession>A0AAV8U9E3</accession>
<name>A0AAV8U9E3_9ROSI</name>
<organism evidence="3 4">
    <name type="scientific">Erythroxylum novogranatense</name>
    <dbReference type="NCBI Taxonomy" id="1862640"/>
    <lineage>
        <taxon>Eukaryota</taxon>
        <taxon>Viridiplantae</taxon>
        <taxon>Streptophyta</taxon>
        <taxon>Embryophyta</taxon>
        <taxon>Tracheophyta</taxon>
        <taxon>Spermatophyta</taxon>
        <taxon>Magnoliopsida</taxon>
        <taxon>eudicotyledons</taxon>
        <taxon>Gunneridae</taxon>
        <taxon>Pentapetalae</taxon>
        <taxon>rosids</taxon>
        <taxon>fabids</taxon>
        <taxon>Malpighiales</taxon>
        <taxon>Erythroxylaceae</taxon>
        <taxon>Erythroxylum</taxon>
    </lineage>
</organism>
<evidence type="ECO:0000313" key="4">
    <source>
        <dbReference type="Proteomes" id="UP001159364"/>
    </source>
</evidence>
<feature type="region of interest" description="Disordered" evidence="2">
    <location>
        <begin position="1"/>
        <end position="48"/>
    </location>
</feature>
<comment type="caution">
    <text evidence="3">The sequence shown here is derived from an EMBL/GenBank/DDBJ whole genome shotgun (WGS) entry which is preliminary data.</text>
</comment>
<dbReference type="EMBL" id="JAIWQS010000001">
    <property type="protein sequence ID" value="KAJ8774570.1"/>
    <property type="molecule type" value="Genomic_DNA"/>
</dbReference>
<evidence type="ECO:0000256" key="2">
    <source>
        <dbReference type="SAM" id="MobiDB-lite"/>
    </source>
</evidence>
<dbReference type="AlphaFoldDB" id="A0AAV8U9E3"/>
<dbReference type="Proteomes" id="UP001159364">
    <property type="component" value="Linkage Group LG01"/>
</dbReference>
<protein>
    <recommendedName>
        <fullName evidence="5">Mediator of RNA polymerase II transcription subunit 25</fullName>
    </recommendedName>
</protein>
<dbReference type="PANTHER" id="PTHR12433">
    <property type="entry name" value="MEDIATOR OF RNA POLYMERASE II TRANSCRIPTION SUBUNIT 25"/>
    <property type="match status" value="1"/>
</dbReference>
<keyword evidence="1" id="KW-0175">Coiled coil</keyword>
<dbReference type="GO" id="GO:0016592">
    <property type="term" value="C:mediator complex"/>
    <property type="evidence" value="ECO:0007669"/>
    <property type="project" value="TreeGrafter"/>
</dbReference>
<reference evidence="3 4" key="1">
    <citation type="submission" date="2021-09" db="EMBL/GenBank/DDBJ databases">
        <title>Genomic insights and catalytic innovation underlie evolution of tropane alkaloids biosynthesis.</title>
        <authorList>
            <person name="Wang Y.-J."/>
            <person name="Tian T."/>
            <person name="Huang J.-P."/>
            <person name="Huang S.-X."/>
        </authorList>
    </citation>
    <scope>NUCLEOTIDE SEQUENCE [LARGE SCALE GENOMIC DNA]</scope>
    <source>
        <strain evidence="3">KIB-2018</strain>
        <tissue evidence="3">Leaf</tissue>
    </source>
</reference>
<feature type="compositionally biased region" description="Polar residues" evidence="2">
    <location>
        <begin position="1"/>
        <end position="35"/>
    </location>
</feature>
<dbReference type="PANTHER" id="PTHR12433:SF11">
    <property type="entry name" value="MEDIATOR OF RNA POLYMERASE II TRANSCRIPTION SUBUNIT 25"/>
    <property type="match status" value="1"/>
</dbReference>
<dbReference type="GO" id="GO:0045944">
    <property type="term" value="P:positive regulation of transcription by RNA polymerase II"/>
    <property type="evidence" value="ECO:0007669"/>
    <property type="project" value="TreeGrafter"/>
</dbReference>
<proteinExistence type="predicted"/>
<evidence type="ECO:0000313" key="3">
    <source>
        <dbReference type="EMBL" id="KAJ8774570.1"/>
    </source>
</evidence>
<dbReference type="GO" id="GO:0005667">
    <property type="term" value="C:transcription regulator complex"/>
    <property type="evidence" value="ECO:0007669"/>
    <property type="project" value="TreeGrafter"/>
</dbReference>